<dbReference type="InterPro" id="IPR036291">
    <property type="entry name" value="NAD(P)-bd_dom_sf"/>
</dbReference>
<dbReference type="Gene3D" id="3.40.50.720">
    <property type="entry name" value="NAD(P)-binding Rossmann-like Domain"/>
    <property type="match status" value="1"/>
</dbReference>
<dbReference type="PANTHER" id="PTHR43245">
    <property type="entry name" value="BIFUNCTIONAL POLYMYXIN RESISTANCE PROTEIN ARNA"/>
    <property type="match status" value="1"/>
</dbReference>
<dbReference type="SUPFAM" id="SSF51735">
    <property type="entry name" value="NAD(P)-binding Rossmann-fold domains"/>
    <property type="match status" value="1"/>
</dbReference>
<dbReference type="Gene3D" id="3.90.25.10">
    <property type="entry name" value="UDP-galactose 4-epimerase, domain 1"/>
    <property type="match status" value="1"/>
</dbReference>
<dbReference type="InterPro" id="IPR050177">
    <property type="entry name" value="Lipid_A_modif_metabolic_enz"/>
</dbReference>
<keyword evidence="3" id="KW-1185">Reference proteome</keyword>
<dbReference type="RefSeq" id="WP_380859301.1">
    <property type="nucleotide sequence ID" value="NZ_JBHRXV010000004.1"/>
</dbReference>
<evidence type="ECO:0000313" key="3">
    <source>
        <dbReference type="Proteomes" id="UP001595615"/>
    </source>
</evidence>
<feature type="domain" description="NAD-dependent epimerase/dehydratase" evidence="1">
    <location>
        <begin position="3"/>
        <end position="252"/>
    </location>
</feature>
<protein>
    <submittedName>
        <fullName evidence="2">NAD-dependent epimerase/dehydratase family protein</fullName>
    </submittedName>
</protein>
<dbReference type="Pfam" id="PF01370">
    <property type="entry name" value="Epimerase"/>
    <property type="match status" value="1"/>
</dbReference>
<name>A0ABV7X8S2_9SPHN</name>
<evidence type="ECO:0000313" key="2">
    <source>
        <dbReference type="EMBL" id="MFC3712437.1"/>
    </source>
</evidence>
<organism evidence="2 3">
    <name type="scientific">Sphingoaurantiacus capsulatus</name>
    <dbReference type="NCBI Taxonomy" id="1771310"/>
    <lineage>
        <taxon>Bacteria</taxon>
        <taxon>Pseudomonadati</taxon>
        <taxon>Pseudomonadota</taxon>
        <taxon>Alphaproteobacteria</taxon>
        <taxon>Sphingomonadales</taxon>
        <taxon>Sphingosinicellaceae</taxon>
        <taxon>Sphingoaurantiacus</taxon>
    </lineage>
</organism>
<reference evidence="3" key="1">
    <citation type="journal article" date="2019" name="Int. J. Syst. Evol. Microbiol.">
        <title>The Global Catalogue of Microorganisms (GCM) 10K type strain sequencing project: providing services to taxonomists for standard genome sequencing and annotation.</title>
        <authorList>
            <consortium name="The Broad Institute Genomics Platform"/>
            <consortium name="The Broad Institute Genome Sequencing Center for Infectious Disease"/>
            <person name="Wu L."/>
            <person name="Ma J."/>
        </authorList>
    </citation>
    <scope>NUCLEOTIDE SEQUENCE [LARGE SCALE GENOMIC DNA]</scope>
    <source>
        <strain evidence="3">KCTC 42644</strain>
    </source>
</reference>
<sequence>MKIVVTGGAGMIGSNLCARLLSEGHDVVAIDNLWRGSLDNLRATCGDNFDKLAFLNADLSAISDWAEALRDADCVYHLADIVAGIGYVFTNESSIFRKNLLINASVATAAEMMRVKRYVYVGTACSFPLHLQSGVDAAPLKESDQFPAHPESAYGWSKLMGELDAGYMAKYAGIETVTLVFHNVYGTPCDYKSNRAQALPAIAYRALQGRQTGVLDVWGDGTQGRAFVHVDDIVDALVMGLSKGAGAGPIQIGPNVCTSIGDAARTIVGIVDPKIDIRFDASKPVGDKGRCADYSKATEVLGWKPTVTLEKGLRSMVDWIAAQEGL</sequence>
<dbReference type="PANTHER" id="PTHR43245:SF13">
    <property type="entry name" value="UDP-D-APIOSE_UDP-D-XYLOSE SYNTHASE 2"/>
    <property type="match status" value="1"/>
</dbReference>
<gene>
    <name evidence="2" type="ORF">ACFOMD_07645</name>
</gene>
<dbReference type="Proteomes" id="UP001595615">
    <property type="component" value="Unassembled WGS sequence"/>
</dbReference>
<dbReference type="EMBL" id="JBHRXV010000004">
    <property type="protein sequence ID" value="MFC3712437.1"/>
    <property type="molecule type" value="Genomic_DNA"/>
</dbReference>
<dbReference type="InterPro" id="IPR001509">
    <property type="entry name" value="Epimerase_deHydtase"/>
</dbReference>
<evidence type="ECO:0000259" key="1">
    <source>
        <dbReference type="Pfam" id="PF01370"/>
    </source>
</evidence>
<accession>A0ABV7X8S2</accession>
<proteinExistence type="predicted"/>
<comment type="caution">
    <text evidence="2">The sequence shown here is derived from an EMBL/GenBank/DDBJ whole genome shotgun (WGS) entry which is preliminary data.</text>
</comment>